<keyword evidence="4" id="KW-1185">Reference proteome</keyword>
<feature type="domain" description="EAL" evidence="2">
    <location>
        <begin position="125"/>
        <end position="365"/>
    </location>
</feature>
<dbReference type="SUPFAM" id="SSF141868">
    <property type="entry name" value="EAL domain-like"/>
    <property type="match status" value="1"/>
</dbReference>
<dbReference type="PANTHER" id="PTHR33121:SF76">
    <property type="entry name" value="SIGNALING PROTEIN"/>
    <property type="match status" value="1"/>
</dbReference>
<dbReference type="InterPro" id="IPR035919">
    <property type="entry name" value="EAL_sf"/>
</dbReference>
<dbReference type="RefSeq" id="WP_145373696.1">
    <property type="nucleotide sequence ID" value="NZ_CP036276.1"/>
</dbReference>
<reference evidence="3 4" key="1">
    <citation type="submission" date="2019-02" db="EMBL/GenBank/DDBJ databases">
        <title>Deep-cultivation of Planctomycetes and their phenomic and genomic characterization uncovers novel biology.</title>
        <authorList>
            <person name="Wiegand S."/>
            <person name="Jogler M."/>
            <person name="Boedeker C."/>
            <person name="Pinto D."/>
            <person name="Vollmers J."/>
            <person name="Rivas-Marin E."/>
            <person name="Kohn T."/>
            <person name="Peeters S.H."/>
            <person name="Heuer A."/>
            <person name="Rast P."/>
            <person name="Oberbeckmann S."/>
            <person name="Bunk B."/>
            <person name="Jeske O."/>
            <person name="Meyerdierks A."/>
            <person name="Storesund J.E."/>
            <person name="Kallscheuer N."/>
            <person name="Luecker S."/>
            <person name="Lage O.M."/>
            <person name="Pohl T."/>
            <person name="Merkel B.J."/>
            <person name="Hornburger P."/>
            <person name="Mueller R.-W."/>
            <person name="Bruemmer F."/>
            <person name="Labrenz M."/>
            <person name="Spormann A.M."/>
            <person name="Op den Camp H."/>
            <person name="Overmann J."/>
            <person name="Amann R."/>
            <person name="Jetten M.S.M."/>
            <person name="Mascher T."/>
            <person name="Medema M.H."/>
            <person name="Devos D.P."/>
            <person name="Kaster A.-K."/>
            <person name="Ovreas L."/>
            <person name="Rohde M."/>
            <person name="Galperin M.Y."/>
            <person name="Jogler C."/>
        </authorList>
    </citation>
    <scope>NUCLEOTIDE SEQUENCE [LARGE SCALE GENOMIC DNA]</scope>
    <source>
        <strain evidence="3 4">Mal52</strain>
    </source>
</reference>
<dbReference type="GO" id="GO:0071111">
    <property type="term" value="F:cyclic-guanylate-specific phosphodiesterase activity"/>
    <property type="evidence" value="ECO:0007669"/>
    <property type="project" value="InterPro"/>
</dbReference>
<proteinExistence type="predicted"/>
<sequence length="365" mass="40776">MTTQILPATDQELWFLEGLIDQRDRVQHIPINSVPFRIGRSAELGLCLPSPAVSKAHAEIVSVGDKLFLRDLDSTNGTFVNGHRVAGTTPIGEGDLIQFATIDFRVKREAAQSFNNTVSDSSCDLSGMLARFHNLMSSRAVVPVFQPIIAFADKSVIGYEILSRSRIDGLETPRDMFLVAERLHLAAELSTMLRWEGVRTGDQIIPATNLFINTHPCEKMTLGLLDNLRELRERFPERPLTIEIHEGAVTDLEEMQTFREAITELNIGLAYDDFGAGQTRLLDLVAVPPDYLKFDIKLIRDIHLHPQQQQMVESLVTMVRDFGIAALAEGIERPEEAEVCQQIGFDFAQGYFFGRPMLVDSVPVA</sequence>
<dbReference type="EMBL" id="CP036276">
    <property type="protein sequence ID" value="QDU41684.1"/>
    <property type="molecule type" value="Genomic_DNA"/>
</dbReference>
<dbReference type="Pfam" id="PF00498">
    <property type="entry name" value="FHA"/>
    <property type="match status" value="1"/>
</dbReference>
<dbReference type="Gene3D" id="2.60.200.20">
    <property type="match status" value="1"/>
</dbReference>
<dbReference type="InterPro" id="IPR000253">
    <property type="entry name" value="FHA_dom"/>
</dbReference>
<dbReference type="SUPFAM" id="SSF49879">
    <property type="entry name" value="SMAD/FHA domain"/>
    <property type="match status" value="1"/>
</dbReference>
<dbReference type="SMART" id="SM00240">
    <property type="entry name" value="FHA"/>
    <property type="match status" value="1"/>
</dbReference>
<dbReference type="Pfam" id="PF00563">
    <property type="entry name" value="EAL"/>
    <property type="match status" value="1"/>
</dbReference>
<dbReference type="CDD" id="cd01948">
    <property type="entry name" value="EAL"/>
    <property type="match status" value="1"/>
</dbReference>
<dbReference type="PROSITE" id="PS50883">
    <property type="entry name" value="EAL"/>
    <property type="match status" value="1"/>
</dbReference>
<dbReference type="KEGG" id="sdyn:Mal52_01370"/>
<feature type="domain" description="FHA" evidence="1">
    <location>
        <begin position="36"/>
        <end position="85"/>
    </location>
</feature>
<organism evidence="3 4">
    <name type="scientific">Symmachiella dynata</name>
    <dbReference type="NCBI Taxonomy" id="2527995"/>
    <lineage>
        <taxon>Bacteria</taxon>
        <taxon>Pseudomonadati</taxon>
        <taxon>Planctomycetota</taxon>
        <taxon>Planctomycetia</taxon>
        <taxon>Planctomycetales</taxon>
        <taxon>Planctomycetaceae</taxon>
        <taxon>Symmachiella</taxon>
    </lineage>
</organism>
<name>A0A517ZGT4_9PLAN</name>
<dbReference type="PANTHER" id="PTHR33121">
    <property type="entry name" value="CYCLIC DI-GMP PHOSPHODIESTERASE PDEF"/>
    <property type="match status" value="1"/>
</dbReference>
<protein>
    <submittedName>
        <fullName evidence="3">Putative membrane protein YjcC</fullName>
    </submittedName>
</protein>
<evidence type="ECO:0000313" key="4">
    <source>
        <dbReference type="Proteomes" id="UP000319383"/>
    </source>
</evidence>
<dbReference type="SMART" id="SM00052">
    <property type="entry name" value="EAL"/>
    <property type="match status" value="1"/>
</dbReference>
<evidence type="ECO:0000313" key="3">
    <source>
        <dbReference type="EMBL" id="QDU41684.1"/>
    </source>
</evidence>
<dbReference type="Proteomes" id="UP000319383">
    <property type="component" value="Chromosome"/>
</dbReference>
<accession>A0A517ZGT4</accession>
<dbReference type="InterPro" id="IPR001633">
    <property type="entry name" value="EAL_dom"/>
</dbReference>
<dbReference type="CDD" id="cd00060">
    <property type="entry name" value="FHA"/>
    <property type="match status" value="1"/>
</dbReference>
<evidence type="ECO:0000259" key="2">
    <source>
        <dbReference type="PROSITE" id="PS50883"/>
    </source>
</evidence>
<evidence type="ECO:0000259" key="1">
    <source>
        <dbReference type="PROSITE" id="PS50006"/>
    </source>
</evidence>
<dbReference type="AlphaFoldDB" id="A0A517ZGT4"/>
<dbReference type="InterPro" id="IPR050706">
    <property type="entry name" value="Cyclic-di-GMP_PDE-like"/>
</dbReference>
<dbReference type="Gene3D" id="3.20.20.450">
    <property type="entry name" value="EAL domain"/>
    <property type="match status" value="1"/>
</dbReference>
<dbReference type="PROSITE" id="PS50006">
    <property type="entry name" value="FHA_DOMAIN"/>
    <property type="match status" value="1"/>
</dbReference>
<dbReference type="InterPro" id="IPR008984">
    <property type="entry name" value="SMAD_FHA_dom_sf"/>
</dbReference>
<gene>
    <name evidence="3" type="primary">yjcC</name>
    <name evidence="3" type="ORF">Mal52_01370</name>
</gene>